<dbReference type="RefSeq" id="WP_175555850.1">
    <property type="nucleotide sequence ID" value="NZ_FQWD01000010.1"/>
</dbReference>
<organism evidence="1 2">
    <name type="scientific">Marisediminitalea aggregata</name>
    <dbReference type="NCBI Taxonomy" id="634436"/>
    <lineage>
        <taxon>Bacteria</taxon>
        <taxon>Pseudomonadati</taxon>
        <taxon>Pseudomonadota</taxon>
        <taxon>Gammaproteobacteria</taxon>
        <taxon>Alteromonadales</taxon>
        <taxon>Alteromonadaceae</taxon>
        <taxon>Marisediminitalea</taxon>
    </lineage>
</organism>
<dbReference type="STRING" id="634436.SAMN05216361_0019"/>
<dbReference type="EMBL" id="FQWD01000010">
    <property type="protein sequence ID" value="SHH39331.1"/>
    <property type="molecule type" value="Genomic_DNA"/>
</dbReference>
<reference evidence="2" key="1">
    <citation type="submission" date="2016-11" db="EMBL/GenBank/DDBJ databases">
        <authorList>
            <person name="Varghese N."/>
            <person name="Submissions S."/>
        </authorList>
    </citation>
    <scope>NUCLEOTIDE SEQUENCE [LARGE SCALE GENOMIC DNA]</scope>
    <source>
        <strain evidence="2">CGMCC 1.8995</strain>
    </source>
</reference>
<sequence length="50" mass="5628">MPLNVDTSVVESASVSQEASQLLMQIEEVYQHRKDQLGQILTLLKKNEAD</sequence>
<dbReference type="Proteomes" id="UP000184520">
    <property type="component" value="Unassembled WGS sequence"/>
</dbReference>
<evidence type="ECO:0000313" key="1">
    <source>
        <dbReference type="EMBL" id="SHH39331.1"/>
    </source>
</evidence>
<gene>
    <name evidence="1" type="ORF">SAMN05216361_0019</name>
</gene>
<dbReference type="AlphaFoldDB" id="A0A1M5SLD3"/>
<proteinExistence type="predicted"/>
<protein>
    <submittedName>
        <fullName evidence="1">Uncharacterized protein</fullName>
    </submittedName>
</protein>
<name>A0A1M5SLD3_9ALTE</name>
<evidence type="ECO:0000313" key="2">
    <source>
        <dbReference type="Proteomes" id="UP000184520"/>
    </source>
</evidence>
<keyword evidence="2" id="KW-1185">Reference proteome</keyword>
<accession>A0A1M5SLD3</accession>